<reference evidence="2 3" key="1">
    <citation type="submission" date="2019-07" db="EMBL/GenBank/DDBJ databases">
        <title>Genomics analysis of Aphanomyces spp. identifies a new class of oomycete effector associated with host adaptation.</title>
        <authorList>
            <person name="Gaulin E."/>
        </authorList>
    </citation>
    <scope>NUCLEOTIDE SEQUENCE [LARGE SCALE GENOMIC DNA]</scope>
    <source>
        <strain evidence="2 3">ATCC 201684</strain>
    </source>
</reference>
<dbReference type="PANTHER" id="PTHR33387">
    <property type="entry name" value="RMLC-LIKE JELLY ROLL FOLD PROTEIN"/>
    <property type="match status" value="1"/>
</dbReference>
<gene>
    <name evidence="2" type="ORF">Ae201684_007933</name>
</gene>
<dbReference type="SUPFAM" id="SSF51182">
    <property type="entry name" value="RmlC-like cupins"/>
    <property type="match status" value="1"/>
</dbReference>
<evidence type="ECO:0000313" key="2">
    <source>
        <dbReference type="EMBL" id="KAF0735614.1"/>
    </source>
</evidence>
<dbReference type="Proteomes" id="UP000481153">
    <property type="component" value="Unassembled WGS sequence"/>
</dbReference>
<dbReference type="InterPro" id="IPR014710">
    <property type="entry name" value="RmlC-like_jellyroll"/>
</dbReference>
<organism evidence="2 3">
    <name type="scientific">Aphanomyces euteiches</name>
    <dbReference type="NCBI Taxonomy" id="100861"/>
    <lineage>
        <taxon>Eukaryota</taxon>
        <taxon>Sar</taxon>
        <taxon>Stramenopiles</taxon>
        <taxon>Oomycota</taxon>
        <taxon>Saprolegniomycetes</taxon>
        <taxon>Saprolegniales</taxon>
        <taxon>Verrucalvaceae</taxon>
        <taxon>Aphanomyces</taxon>
    </lineage>
</organism>
<name>A0A6G0X6V4_9STRA</name>
<dbReference type="Gene3D" id="2.60.120.10">
    <property type="entry name" value="Jelly Rolls"/>
    <property type="match status" value="1"/>
</dbReference>
<dbReference type="CDD" id="cd06121">
    <property type="entry name" value="cupin_YML079wp"/>
    <property type="match status" value="1"/>
</dbReference>
<dbReference type="InterPro" id="IPR039935">
    <property type="entry name" value="YML079W-like"/>
</dbReference>
<dbReference type="InterPro" id="IPR011051">
    <property type="entry name" value="RmlC_Cupin_sf"/>
</dbReference>
<proteinExistence type="predicted"/>
<protein>
    <recommendedName>
        <fullName evidence="1">DUF985 domain-containing protein</fullName>
    </recommendedName>
</protein>
<sequence length="176" mass="19930">MDAQYFIKNLEMMPHPDAEGYISINHRSAIQVDTVGLAGPPKRSVCSTIQYLFQSLLFMHVNKASDTTHFWHAGRPIQYFLVNPATFELKTIILGPELHKGQVLQFTCLSGWWKAAEVVMNDDDQVDFGLLSESLGPAFEPGDNSFLEKDDVLRDAPHLLPTLERFLRPKDWARSA</sequence>
<dbReference type="AlphaFoldDB" id="A0A6G0X6V4"/>
<comment type="caution">
    <text evidence="2">The sequence shown here is derived from an EMBL/GenBank/DDBJ whole genome shotgun (WGS) entry which is preliminary data.</text>
</comment>
<dbReference type="InterPro" id="IPR009327">
    <property type="entry name" value="Cupin_DUF985"/>
</dbReference>
<dbReference type="VEuPathDB" id="FungiDB:AeMF1_002578"/>
<feature type="domain" description="DUF985" evidence="1">
    <location>
        <begin position="4"/>
        <end position="146"/>
    </location>
</feature>
<accession>A0A6G0X6V4</accession>
<keyword evidence="3" id="KW-1185">Reference proteome</keyword>
<dbReference type="PANTHER" id="PTHR33387:SF3">
    <property type="entry name" value="DUF985 DOMAIN-CONTAINING PROTEIN"/>
    <property type="match status" value="1"/>
</dbReference>
<dbReference type="EMBL" id="VJMJ01000094">
    <property type="protein sequence ID" value="KAF0735614.1"/>
    <property type="molecule type" value="Genomic_DNA"/>
</dbReference>
<dbReference type="Pfam" id="PF06172">
    <property type="entry name" value="Cupin_5"/>
    <property type="match status" value="1"/>
</dbReference>
<evidence type="ECO:0000259" key="1">
    <source>
        <dbReference type="Pfam" id="PF06172"/>
    </source>
</evidence>
<evidence type="ECO:0000313" key="3">
    <source>
        <dbReference type="Proteomes" id="UP000481153"/>
    </source>
</evidence>